<dbReference type="OrthoDB" id="4405280at2759"/>
<reference evidence="3" key="1">
    <citation type="submission" date="2013-04" db="EMBL/GenBank/DDBJ databases">
        <authorList>
            <person name="Qu J."/>
            <person name="Murali S.C."/>
            <person name="Bandaranaike D."/>
            <person name="Bellair M."/>
            <person name="Blankenburg K."/>
            <person name="Chao H."/>
            <person name="Dinh H."/>
            <person name="Doddapaneni H."/>
            <person name="Downs B."/>
            <person name="Dugan-Rocha S."/>
            <person name="Elkadiri S."/>
            <person name="Gnanaolivu R.D."/>
            <person name="Hernandez B."/>
            <person name="Javaid M."/>
            <person name="Jayaseelan J.C."/>
            <person name="Lee S."/>
            <person name="Li M."/>
            <person name="Ming W."/>
            <person name="Munidasa M."/>
            <person name="Muniz J."/>
            <person name="Nguyen L."/>
            <person name="Ongeri F."/>
            <person name="Osuji N."/>
            <person name="Pu L.-L."/>
            <person name="Puazo M."/>
            <person name="Qu C."/>
            <person name="Quiroz J."/>
            <person name="Raj R."/>
            <person name="Weissenberger G."/>
            <person name="Xin Y."/>
            <person name="Zou X."/>
            <person name="Han Y."/>
            <person name="Richards S."/>
            <person name="Worley K."/>
            <person name="Muzny D."/>
            <person name="Gibbs R."/>
        </authorList>
    </citation>
    <scope>NUCLEOTIDE SEQUENCE</scope>
    <source>
        <strain evidence="3">Sampled in the wild</strain>
    </source>
</reference>
<dbReference type="PANTHER" id="PTHR22963:SF38">
    <property type="entry name" value="LP13770P"/>
    <property type="match status" value="1"/>
</dbReference>
<dbReference type="InterPro" id="IPR000742">
    <property type="entry name" value="EGF"/>
</dbReference>
<accession>A0A8K0K7R6</accession>
<dbReference type="PANTHER" id="PTHR22963">
    <property type="entry name" value="ENDOGLIN-RELATED"/>
    <property type="match status" value="1"/>
</dbReference>
<dbReference type="AlphaFoldDB" id="A0A8K0K7R6"/>
<comment type="caution">
    <text evidence="1">Lacks conserved residue(s) required for the propagation of feature annotation.</text>
</comment>
<dbReference type="Gene3D" id="2.10.25.10">
    <property type="entry name" value="Laminin"/>
    <property type="match status" value="1"/>
</dbReference>
<name>A0A8K0K7R6_LADFU</name>
<gene>
    <name evidence="3" type="ORF">J437_LFUL008539</name>
</gene>
<evidence type="ECO:0000259" key="2">
    <source>
        <dbReference type="PROSITE" id="PS50026"/>
    </source>
</evidence>
<protein>
    <recommendedName>
        <fullName evidence="2">EGF-like domain-containing protein</fullName>
    </recommendedName>
</protein>
<proteinExistence type="predicted"/>
<evidence type="ECO:0000313" key="4">
    <source>
        <dbReference type="Proteomes" id="UP000792457"/>
    </source>
</evidence>
<sequence length="217" mass="23498">MLNGAPKCECPEGRYGNPWRRCMAGCEKDSDCSSSWFCEKSRCRPVCSAKTCAQGADCSVVDHRPVCECPPGFKGNSTTQCLPECAKSSDCSSNMVCYYPRCVDPCNFSCGKDALCEVNDHKTTCSCPKGMTGNPLERCRPMTSEDLCSPNPCGKNAKCTASKDIEGYPVASCSCPPGYYGAPLIECKKGDCIEHADCSVDMICRRFGEDRTEGRVA</sequence>
<organism evidence="3 4">
    <name type="scientific">Ladona fulva</name>
    <name type="common">Scarce chaser dragonfly</name>
    <name type="synonym">Libellula fulva</name>
    <dbReference type="NCBI Taxonomy" id="123851"/>
    <lineage>
        <taxon>Eukaryota</taxon>
        <taxon>Metazoa</taxon>
        <taxon>Ecdysozoa</taxon>
        <taxon>Arthropoda</taxon>
        <taxon>Hexapoda</taxon>
        <taxon>Insecta</taxon>
        <taxon>Pterygota</taxon>
        <taxon>Palaeoptera</taxon>
        <taxon>Odonata</taxon>
        <taxon>Epiprocta</taxon>
        <taxon>Anisoptera</taxon>
        <taxon>Libelluloidea</taxon>
        <taxon>Libellulidae</taxon>
        <taxon>Ladona</taxon>
    </lineage>
</organism>
<dbReference type="PROSITE" id="PS50026">
    <property type="entry name" value="EGF_3"/>
    <property type="match status" value="1"/>
</dbReference>
<evidence type="ECO:0000256" key="1">
    <source>
        <dbReference type="PROSITE-ProRule" id="PRU00076"/>
    </source>
</evidence>
<reference evidence="3" key="2">
    <citation type="submission" date="2017-10" db="EMBL/GenBank/DDBJ databases">
        <title>Ladona fulva Genome sequencing and assembly.</title>
        <authorList>
            <person name="Murali S."/>
            <person name="Richards S."/>
            <person name="Bandaranaike D."/>
            <person name="Bellair M."/>
            <person name="Blankenburg K."/>
            <person name="Chao H."/>
            <person name="Dinh H."/>
            <person name="Doddapaneni H."/>
            <person name="Dugan-Rocha S."/>
            <person name="Elkadiri S."/>
            <person name="Gnanaolivu R."/>
            <person name="Hernandez B."/>
            <person name="Skinner E."/>
            <person name="Javaid M."/>
            <person name="Lee S."/>
            <person name="Li M."/>
            <person name="Ming W."/>
            <person name="Munidasa M."/>
            <person name="Muniz J."/>
            <person name="Nguyen L."/>
            <person name="Hughes D."/>
            <person name="Osuji N."/>
            <person name="Pu L.-L."/>
            <person name="Puazo M."/>
            <person name="Qu C."/>
            <person name="Quiroz J."/>
            <person name="Raj R."/>
            <person name="Weissenberger G."/>
            <person name="Xin Y."/>
            <person name="Zou X."/>
            <person name="Han Y."/>
            <person name="Worley K."/>
            <person name="Muzny D."/>
            <person name="Gibbs R."/>
        </authorList>
    </citation>
    <scope>NUCLEOTIDE SEQUENCE</scope>
    <source>
        <strain evidence="3">Sampled in the wild</strain>
    </source>
</reference>
<comment type="caution">
    <text evidence="3">The sequence shown here is derived from an EMBL/GenBank/DDBJ whole genome shotgun (WGS) entry which is preliminary data.</text>
</comment>
<keyword evidence="1" id="KW-0245">EGF-like domain</keyword>
<dbReference type="Proteomes" id="UP000792457">
    <property type="component" value="Unassembled WGS sequence"/>
</dbReference>
<dbReference type="SUPFAM" id="SSF57196">
    <property type="entry name" value="EGF/Laminin"/>
    <property type="match status" value="1"/>
</dbReference>
<feature type="domain" description="EGF-like" evidence="2">
    <location>
        <begin position="144"/>
        <end position="188"/>
    </location>
</feature>
<dbReference type="SMART" id="SM00181">
    <property type="entry name" value="EGF"/>
    <property type="match status" value="3"/>
</dbReference>
<dbReference type="EMBL" id="KZ308456">
    <property type="protein sequence ID" value="KAG8229966.1"/>
    <property type="molecule type" value="Genomic_DNA"/>
</dbReference>
<evidence type="ECO:0000313" key="3">
    <source>
        <dbReference type="EMBL" id="KAG8229966.1"/>
    </source>
</evidence>
<dbReference type="PROSITE" id="PS01186">
    <property type="entry name" value="EGF_2"/>
    <property type="match status" value="2"/>
</dbReference>
<keyword evidence="4" id="KW-1185">Reference proteome</keyword>